<sequence length="61" mass="6934">MPFGQPEAEQRDAEHRRRRQGEVDAAGEHVIPAHGDNADQAETKYCQRNALDQHQAEYFAS</sequence>
<feature type="region of interest" description="Disordered" evidence="1">
    <location>
        <begin position="1"/>
        <end position="40"/>
    </location>
</feature>
<gene>
    <name evidence="2" type="ORF">NCTC8849_01802</name>
</gene>
<proteinExistence type="predicted"/>
<dbReference type="AlphaFoldDB" id="A0A377WFF0"/>
<dbReference type="EMBL" id="UGLC01000002">
    <property type="protein sequence ID" value="STT53249.1"/>
    <property type="molecule type" value="Genomic_DNA"/>
</dbReference>
<dbReference type="Proteomes" id="UP000254799">
    <property type="component" value="Unassembled WGS sequence"/>
</dbReference>
<accession>A0A377WFF0</accession>
<name>A0A377WFF0_KLEPN</name>
<evidence type="ECO:0000313" key="3">
    <source>
        <dbReference type="Proteomes" id="UP000254799"/>
    </source>
</evidence>
<evidence type="ECO:0000313" key="2">
    <source>
        <dbReference type="EMBL" id="STT53249.1"/>
    </source>
</evidence>
<reference evidence="2 3" key="1">
    <citation type="submission" date="2018-06" db="EMBL/GenBank/DDBJ databases">
        <authorList>
            <consortium name="Pathogen Informatics"/>
            <person name="Doyle S."/>
        </authorList>
    </citation>
    <scope>NUCLEOTIDE SEQUENCE [LARGE SCALE GENOMIC DNA]</scope>
    <source>
        <strain evidence="2 3">NCTC8849</strain>
    </source>
</reference>
<organism evidence="2 3">
    <name type="scientific">Klebsiella pneumoniae</name>
    <dbReference type="NCBI Taxonomy" id="573"/>
    <lineage>
        <taxon>Bacteria</taxon>
        <taxon>Pseudomonadati</taxon>
        <taxon>Pseudomonadota</taxon>
        <taxon>Gammaproteobacteria</taxon>
        <taxon>Enterobacterales</taxon>
        <taxon>Enterobacteriaceae</taxon>
        <taxon>Klebsiella/Raoultella group</taxon>
        <taxon>Klebsiella</taxon>
        <taxon>Klebsiella pneumoniae complex</taxon>
    </lineage>
</organism>
<evidence type="ECO:0000256" key="1">
    <source>
        <dbReference type="SAM" id="MobiDB-lite"/>
    </source>
</evidence>
<protein>
    <submittedName>
        <fullName evidence="2">Uncharacterized protein</fullName>
    </submittedName>
</protein>